<evidence type="ECO:0000256" key="5">
    <source>
        <dbReference type="PIRSR" id="PIRSR622684-1"/>
    </source>
</evidence>
<dbReference type="InterPro" id="IPR000169">
    <property type="entry name" value="Pept_cys_AS"/>
</dbReference>
<dbReference type="GO" id="GO:0004198">
    <property type="term" value="F:calcium-dependent cysteine-type endopeptidase activity"/>
    <property type="evidence" value="ECO:0007669"/>
    <property type="project" value="InterPro"/>
</dbReference>
<feature type="domain" description="Calpain catalytic" evidence="7">
    <location>
        <begin position="50"/>
        <end position="162"/>
    </location>
</feature>
<accession>A0A401TD90</accession>
<dbReference type="OMA" id="FCHSAEH"/>
<keyword evidence="9" id="KW-1185">Reference proteome</keyword>
<dbReference type="OrthoDB" id="424753at2759"/>
<organism evidence="8 9">
    <name type="scientific">Chiloscyllium punctatum</name>
    <name type="common">Brownbanded bambooshark</name>
    <name type="synonym">Hemiscyllium punctatum</name>
    <dbReference type="NCBI Taxonomy" id="137246"/>
    <lineage>
        <taxon>Eukaryota</taxon>
        <taxon>Metazoa</taxon>
        <taxon>Chordata</taxon>
        <taxon>Craniata</taxon>
        <taxon>Vertebrata</taxon>
        <taxon>Chondrichthyes</taxon>
        <taxon>Elasmobranchii</taxon>
        <taxon>Galeomorphii</taxon>
        <taxon>Galeoidea</taxon>
        <taxon>Orectolobiformes</taxon>
        <taxon>Hemiscylliidae</taxon>
        <taxon>Chiloscyllium</taxon>
    </lineage>
</organism>
<dbReference type="SMART" id="SM00230">
    <property type="entry name" value="CysPc"/>
    <property type="match status" value="1"/>
</dbReference>
<sequence>MPISFCRLPCGARSRCVFVFWHSCNRVLTGAGLTGKASLLGAWGLPLSGELCEDPRLFVDGISSRDLNQGSLGNCWFVAACSCLATESSLWKKVIPDHGGQEWDPKRPEDYAGIFHFRFCRFGAWLDVVIDDRLPTINGQLIFCHSAEHREFWCSLLEKAYA</sequence>
<gene>
    <name evidence="8" type="ORF">chiPu_0024730</name>
</gene>
<feature type="non-terminal residue" evidence="8">
    <location>
        <position position="162"/>
    </location>
</feature>
<dbReference type="GO" id="GO:0006508">
    <property type="term" value="P:proteolysis"/>
    <property type="evidence" value="ECO:0007669"/>
    <property type="project" value="UniProtKB-KW"/>
</dbReference>
<evidence type="ECO:0000256" key="6">
    <source>
        <dbReference type="PROSITE-ProRule" id="PRU00239"/>
    </source>
</evidence>
<keyword evidence="2" id="KW-0645">Protease</keyword>
<dbReference type="PRINTS" id="PR00704">
    <property type="entry name" value="CALPAIN"/>
</dbReference>
<evidence type="ECO:0000313" key="9">
    <source>
        <dbReference type="Proteomes" id="UP000287033"/>
    </source>
</evidence>
<dbReference type="GO" id="GO:0005737">
    <property type="term" value="C:cytoplasm"/>
    <property type="evidence" value="ECO:0007669"/>
    <property type="project" value="TreeGrafter"/>
</dbReference>
<comment type="caution">
    <text evidence="8">The sequence shown here is derived from an EMBL/GenBank/DDBJ whole genome shotgun (WGS) entry which is preliminary data.</text>
</comment>
<dbReference type="Pfam" id="PF00648">
    <property type="entry name" value="Peptidase_C2"/>
    <property type="match status" value="1"/>
</dbReference>
<dbReference type="InterPro" id="IPR001300">
    <property type="entry name" value="Peptidase_C2_calpain_cat"/>
</dbReference>
<dbReference type="PANTHER" id="PTHR10183">
    <property type="entry name" value="CALPAIN"/>
    <property type="match status" value="1"/>
</dbReference>
<dbReference type="PROSITE" id="PS00139">
    <property type="entry name" value="THIOL_PROTEASE_CYS"/>
    <property type="match status" value="1"/>
</dbReference>
<dbReference type="Proteomes" id="UP000287033">
    <property type="component" value="Unassembled WGS sequence"/>
</dbReference>
<comment type="caution">
    <text evidence="6">Lacks conserved residue(s) required for the propagation of feature annotation.</text>
</comment>
<evidence type="ECO:0000256" key="3">
    <source>
        <dbReference type="ARBA" id="ARBA00022801"/>
    </source>
</evidence>
<evidence type="ECO:0000256" key="2">
    <source>
        <dbReference type="ARBA" id="ARBA00022670"/>
    </source>
</evidence>
<feature type="active site" evidence="5">
    <location>
        <position position="75"/>
    </location>
</feature>
<dbReference type="STRING" id="137246.A0A401TD90"/>
<name>A0A401TD90_CHIPU</name>
<evidence type="ECO:0000259" key="7">
    <source>
        <dbReference type="PROSITE" id="PS50203"/>
    </source>
</evidence>
<evidence type="ECO:0000313" key="8">
    <source>
        <dbReference type="EMBL" id="GCC40592.1"/>
    </source>
</evidence>
<proteinExistence type="inferred from homology"/>
<dbReference type="PROSITE" id="PS50203">
    <property type="entry name" value="CALPAIN_CAT"/>
    <property type="match status" value="1"/>
</dbReference>
<keyword evidence="3" id="KW-0378">Hydrolase</keyword>
<evidence type="ECO:0000256" key="4">
    <source>
        <dbReference type="ARBA" id="ARBA00022807"/>
    </source>
</evidence>
<dbReference type="EMBL" id="BEZZ01045234">
    <property type="protein sequence ID" value="GCC40592.1"/>
    <property type="molecule type" value="Genomic_DNA"/>
</dbReference>
<dbReference type="InterPro" id="IPR022684">
    <property type="entry name" value="Calpain_cysteine_protease"/>
</dbReference>
<evidence type="ECO:0000256" key="1">
    <source>
        <dbReference type="ARBA" id="ARBA00007623"/>
    </source>
</evidence>
<dbReference type="PANTHER" id="PTHR10183:SF405">
    <property type="entry name" value="CALPAIN-5"/>
    <property type="match status" value="1"/>
</dbReference>
<protein>
    <recommendedName>
        <fullName evidence="7">Calpain catalytic domain-containing protein</fullName>
    </recommendedName>
</protein>
<keyword evidence="4" id="KW-0788">Thiol protease</keyword>
<reference evidence="8 9" key="1">
    <citation type="journal article" date="2018" name="Nat. Ecol. Evol.">
        <title>Shark genomes provide insights into elasmobranch evolution and the origin of vertebrates.</title>
        <authorList>
            <person name="Hara Y"/>
            <person name="Yamaguchi K"/>
            <person name="Onimaru K"/>
            <person name="Kadota M"/>
            <person name="Koyanagi M"/>
            <person name="Keeley SD"/>
            <person name="Tatsumi K"/>
            <person name="Tanaka K"/>
            <person name="Motone F"/>
            <person name="Kageyama Y"/>
            <person name="Nozu R"/>
            <person name="Adachi N"/>
            <person name="Nishimura O"/>
            <person name="Nakagawa R"/>
            <person name="Tanegashima C"/>
            <person name="Kiyatake I"/>
            <person name="Matsumoto R"/>
            <person name="Murakumo K"/>
            <person name="Nishida K"/>
            <person name="Terakita A"/>
            <person name="Kuratani S"/>
            <person name="Sato K"/>
            <person name="Hyodo S Kuraku.S."/>
        </authorList>
    </citation>
    <scope>NUCLEOTIDE SEQUENCE [LARGE SCALE GENOMIC DNA]</scope>
</reference>
<dbReference type="InterPro" id="IPR038765">
    <property type="entry name" value="Papain-like_cys_pep_sf"/>
</dbReference>
<dbReference type="AlphaFoldDB" id="A0A401TD90"/>
<comment type="similarity">
    <text evidence="1">Belongs to the peptidase C2 family.</text>
</comment>
<dbReference type="SUPFAM" id="SSF54001">
    <property type="entry name" value="Cysteine proteinases"/>
    <property type="match status" value="1"/>
</dbReference>